<accession>A0AAW3ZKB9</accession>
<keyword evidence="4 7" id="KW-0812">Transmembrane</keyword>
<feature type="transmembrane region" description="Helical" evidence="8">
    <location>
        <begin position="117"/>
        <end position="136"/>
    </location>
</feature>
<evidence type="ECO:0000259" key="9">
    <source>
        <dbReference type="Pfam" id="PF00361"/>
    </source>
</evidence>
<evidence type="ECO:0000313" key="11">
    <source>
        <dbReference type="Proteomes" id="UP000613768"/>
    </source>
</evidence>
<dbReference type="PANTHER" id="PTHR42703">
    <property type="entry name" value="NADH DEHYDROGENASE"/>
    <property type="match status" value="1"/>
</dbReference>
<feature type="transmembrane region" description="Helical" evidence="8">
    <location>
        <begin position="213"/>
        <end position="231"/>
    </location>
</feature>
<feature type="transmembrane region" description="Helical" evidence="8">
    <location>
        <begin position="171"/>
        <end position="193"/>
    </location>
</feature>
<dbReference type="Proteomes" id="UP000613768">
    <property type="component" value="Unassembled WGS sequence"/>
</dbReference>
<comment type="subcellular location">
    <subcellularLocation>
        <location evidence="1">Cell membrane</location>
        <topology evidence="1">Multi-pass membrane protein</topology>
    </subcellularLocation>
    <subcellularLocation>
        <location evidence="7">Membrane</location>
        <topology evidence="7">Multi-pass membrane protein</topology>
    </subcellularLocation>
</comment>
<reference evidence="10 11" key="1">
    <citation type="submission" date="2020-09" db="EMBL/GenBank/DDBJ databases">
        <title>Pseudoxanthomonas sp. CAU 1598 isolated from sand of Yaerae Beach.</title>
        <authorList>
            <person name="Kim W."/>
        </authorList>
    </citation>
    <scope>NUCLEOTIDE SEQUENCE [LARGE SCALE GENOMIC DNA]</scope>
    <source>
        <strain evidence="10 11">CAU 1598</strain>
    </source>
</reference>
<evidence type="ECO:0000256" key="5">
    <source>
        <dbReference type="ARBA" id="ARBA00022989"/>
    </source>
</evidence>
<dbReference type="Pfam" id="PF00361">
    <property type="entry name" value="Proton_antipo_M"/>
    <property type="match status" value="1"/>
</dbReference>
<feature type="transmembrane region" description="Helical" evidence="8">
    <location>
        <begin position="419"/>
        <end position="442"/>
    </location>
</feature>
<feature type="transmembrane region" description="Helical" evidence="8">
    <location>
        <begin position="285"/>
        <end position="308"/>
    </location>
</feature>
<dbReference type="InterPro" id="IPR001750">
    <property type="entry name" value="ND/Mrp_TM"/>
</dbReference>
<organism evidence="10 11">
    <name type="scientific">Pseudomarimonas arenosa</name>
    <dbReference type="NCBI Taxonomy" id="2774145"/>
    <lineage>
        <taxon>Bacteria</taxon>
        <taxon>Pseudomonadati</taxon>
        <taxon>Pseudomonadota</taxon>
        <taxon>Gammaproteobacteria</taxon>
        <taxon>Lysobacterales</taxon>
        <taxon>Lysobacteraceae</taxon>
        <taxon>Pseudomarimonas</taxon>
    </lineage>
</organism>
<proteinExistence type="inferred from homology"/>
<feature type="transmembrane region" description="Helical" evidence="8">
    <location>
        <begin position="320"/>
        <end position="340"/>
    </location>
</feature>
<evidence type="ECO:0000256" key="6">
    <source>
        <dbReference type="ARBA" id="ARBA00023136"/>
    </source>
</evidence>
<dbReference type="AlphaFoldDB" id="A0AAW3ZKB9"/>
<feature type="transmembrane region" description="Helical" evidence="8">
    <location>
        <begin position="251"/>
        <end position="273"/>
    </location>
</feature>
<dbReference type="EMBL" id="JACYTR010000007">
    <property type="protein sequence ID" value="MBD8525149.1"/>
    <property type="molecule type" value="Genomic_DNA"/>
</dbReference>
<dbReference type="InterPro" id="IPR050586">
    <property type="entry name" value="CPA3_Na-H_Antiporter_D"/>
</dbReference>
<evidence type="ECO:0000256" key="3">
    <source>
        <dbReference type="ARBA" id="ARBA00022475"/>
    </source>
</evidence>
<evidence type="ECO:0000256" key="7">
    <source>
        <dbReference type="RuleBase" id="RU000320"/>
    </source>
</evidence>
<keyword evidence="3" id="KW-1003">Cell membrane</keyword>
<feature type="transmembrane region" description="Helical" evidence="8">
    <location>
        <begin position="42"/>
        <end position="60"/>
    </location>
</feature>
<dbReference type="GO" id="GO:0005886">
    <property type="term" value="C:plasma membrane"/>
    <property type="evidence" value="ECO:0007669"/>
    <property type="project" value="UniProtKB-SubCell"/>
</dbReference>
<evidence type="ECO:0000256" key="4">
    <source>
        <dbReference type="ARBA" id="ARBA00022692"/>
    </source>
</evidence>
<comment type="caution">
    <text evidence="10">The sequence shown here is derived from an EMBL/GenBank/DDBJ whole genome shotgun (WGS) entry which is preliminary data.</text>
</comment>
<sequence length="488" mass="51608">MDGLLNFNPTQALWLAVVLPALAAVAISLLGRRPNLREAVTLVTAVLVLLQVVGLLPLVLQGHRPTLDLFEVLPGLNMKFVLEPLGMVFALVASSLWVVSSIYSIGYMRGNREARQTRFYVCFALAIGSALGIAFAGNFFTLFVFYEILTLITFPLVTHHGTRKAKAGGRVYLGVLLFSSIVLLLPALIWTWALAGSTDFVVGGLLRDKLEGPAVLGMLALCAFGVGKAALMPMHRWLPAAMVAPTPVSALLHAVAVVKAGVFTVVKLVVYLFGFDLLRDSSAAAALVAAAAFTLVAASVVAIGADNLKRRLAYSTISQLAYVVLAVALIAPFSVIGAVLHLVAHAFGKITLFFAAGAIYTAAHKTEVSQLDGIGRQMPMTMTAFAIGALSMIGLPPAMGLVSKWFILQGAMASEQWLAVAALVISTLLGAAYLLPIVYRAFFRAPVDGQGEEAPWPMLIAMGLSAGATVLLFLMPDLALQLAKLVVG</sequence>
<evidence type="ECO:0000256" key="2">
    <source>
        <dbReference type="ARBA" id="ARBA00005346"/>
    </source>
</evidence>
<evidence type="ECO:0000256" key="8">
    <source>
        <dbReference type="SAM" id="Phobius"/>
    </source>
</evidence>
<feature type="transmembrane region" description="Helical" evidence="8">
    <location>
        <begin position="12"/>
        <end position="30"/>
    </location>
</feature>
<dbReference type="PANTHER" id="PTHR42703:SF1">
    <property type="entry name" value="NA(+)_H(+) ANTIPORTER SUBUNIT D1"/>
    <property type="match status" value="1"/>
</dbReference>
<comment type="similarity">
    <text evidence="2">Belongs to the CPA3 antiporters (TC 2.A.63) subunit D family.</text>
</comment>
<feature type="transmembrane region" description="Helical" evidence="8">
    <location>
        <begin position="454"/>
        <end position="475"/>
    </location>
</feature>
<dbReference type="RefSeq" id="WP_192028498.1">
    <property type="nucleotide sequence ID" value="NZ_JACYTR010000007.1"/>
</dbReference>
<dbReference type="PRINTS" id="PR01434">
    <property type="entry name" value="NADHDHGNASE5"/>
</dbReference>
<evidence type="ECO:0000256" key="1">
    <source>
        <dbReference type="ARBA" id="ARBA00004651"/>
    </source>
</evidence>
<feature type="transmembrane region" description="Helical" evidence="8">
    <location>
        <begin position="384"/>
        <end position="407"/>
    </location>
</feature>
<feature type="domain" description="NADH:quinone oxidoreductase/Mrp antiporter transmembrane" evidence="9">
    <location>
        <begin position="136"/>
        <end position="429"/>
    </location>
</feature>
<keyword evidence="11" id="KW-1185">Reference proteome</keyword>
<protein>
    <submittedName>
        <fullName evidence="10">Monovalent cation/H+ antiporter subunit D family protein</fullName>
    </submittedName>
</protein>
<name>A0AAW3ZKB9_9GAMM</name>
<feature type="transmembrane region" description="Helical" evidence="8">
    <location>
        <begin position="80"/>
        <end position="105"/>
    </location>
</feature>
<evidence type="ECO:0000313" key="10">
    <source>
        <dbReference type="EMBL" id="MBD8525149.1"/>
    </source>
</evidence>
<feature type="transmembrane region" description="Helical" evidence="8">
    <location>
        <begin position="142"/>
        <end position="159"/>
    </location>
</feature>
<keyword evidence="5 8" id="KW-1133">Transmembrane helix</keyword>
<gene>
    <name evidence="10" type="ORF">IFO71_05280</name>
</gene>
<keyword evidence="6 8" id="KW-0472">Membrane</keyword>